<dbReference type="AlphaFoldDB" id="A0A821SMS9"/>
<keyword evidence="2" id="KW-0677">Repeat</keyword>
<reference evidence="8" key="1">
    <citation type="submission" date="2021-02" db="EMBL/GenBank/DDBJ databases">
        <authorList>
            <person name="Steward A R."/>
        </authorList>
    </citation>
    <scope>NUCLEOTIDE SEQUENCE</scope>
</reference>
<evidence type="ECO:0000256" key="1">
    <source>
        <dbReference type="ARBA" id="ARBA00012612"/>
    </source>
</evidence>
<comment type="catalytic activity">
    <reaction evidence="6">
        <text>[protein]-dithiol + NADP(+) = [protein]-disulfide + NADPH + H(+)</text>
        <dbReference type="Rhea" id="RHEA:18753"/>
        <dbReference type="Rhea" id="RHEA-COMP:10593"/>
        <dbReference type="Rhea" id="RHEA-COMP:10594"/>
        <dbReference type="ChEBI" id="CHEBI:15378"/>
        <dbReference type="ChEBI" id="CHEBI:29950"/>
        <dbReference type="ChEBI" id="CHEBI:50058"/>
        <dbReference type="ChEBI" id="CHEBI:57783"/>
        <dbReference type="ChEBI" id="CHEBI:58349"/>
        <dbReference type="EC" id="1.8.1.8"/>
    </reaction>
</comment>
<dbReference type="Proteomes" id="UP000663880">
    <property type="component" value="Unassembled WGS sequence"/>
</dbReference>
<sequence>MSRSQRQNPYKLKIMDMKPYNWLREAQIYNKKNTKISLEWLTENADVIALLFTSNGVDKDGVVEKFYTIYENVKFINMAIEVIYVPMDENEEDMLSCYEGQANWFTLKIDDPLINVLKHMYGITCMPYIIVIKPNGTIVSTTGIQDLEEYGKNALITWLSMSKPVTKERKLSREASVYGDKWMYVGSDEAKKRQEYHRRFSVVEESS</sequence>
<evidence type="ECO:0000256" key="5">
    <source>
        <dbReference type="ARBA" id="ARBA00047388"/>
    </source>
</evidence>
<dbReference type="GO" id="GO:0047134">
    <property type="term" value="F:protein-disulfide reductase [NAD(P)H] activity"/>
    <property type="evidence" value="ECO:0007669"/>
    <property type="project" value="UniProtKB-EC"/>
</dbReference>
<protein>
    <recommendedName>
        <fullName evidence="1">protein-disulfide reductase</fullName>
        <ecNumber evidence="1">1.8.1.8</ecNumber>
    </recommendedName>
</protein>
<proteinExistence type="predicted"/>
<dbReference type="InterPro" id="IPR036249">
    <property type="entry name" value="Thioredoxin-like_sf"/>
</dbReference>
<evidence type="ECO:0000313" key="8">
    <source>
        <dbReference type="EMBL" id="CAF4858994.1"/>
    </source>
</evidence>
<accession>A0A821SMS9</accession>
<dbReference type="PANTHER" id="PTHR13871">
    <property type="entry name" value="THIOREDOXIN"/>
    <property type="match status" value="1"/>
</dbReference>
<organism evidence="8 9">
    <name type="scientific">Pieris macdunnoughi</name>
    <dbReference type="NCBI Taxonomy" id="345717"/>
    <lineage>
        <taxon>Eukaryota</taxon>
        <taxon>Metazoa</taxon>
        <taxon>Ecdysozoa</taxon>
        <taxon>Arthropoda</taxon>
        <taxon>Hexapoda</taxon>
        <taxon>Insecta</taxon>
        <taxon>Pterygota</taxon>
        <taxon>Neoptera</taxon>
        <taxon>Endopterygota</taxon>
        <taxon>Lepidoptera</taxon>
        <taxon>Glossata</taxon>
        <taxon>Ditrysia</taxon>
        <taxon>Papilionoidea</taxon>
        <taxon>Pieridae</taxon>
        <taxon>Pierinae</taxon>
        <taxon>Pieris</taxon>
    </lineage>
</organism>
<dbReference type="InterPro" id="IPR052259">
    <property type="entry name" value="Nucleoredoxin-like"/>
</dbReference>
<keyword evidence="9" id="KW-1185">Reference proteome</keyword>
<gene>
    <name evidence="8" type="ORF">PMACD_LOCUS7745</name>
</gene>
<evidence type="ECO:0000313" key="9">
    <source>
        <dbReference type="Proteomes" id="UP000663880"/>
    </source>
</evidence>
<feature type="domain" description="Thioredoxin-like fold" evidence="7">
    <location>
        <begin position="47"/>
        <end position="138"/>
    </location>
</feature>
<evidence type="ECO:0000256" key="2">
    <source>
        <dbReference type="ARBA" id="ARBA00022737"/>
    </source>
</evidence>
<dbReference type="SUPFAM" id="SSF52833">
    <property type="entry name" value="Thioredoxin-like"/>
    <property type="match status" value="1"/>
</dbReference>
<dbReference type="PANTHER" id="PTHR13871:SF96">
    <property type="entry name" value="THIOREDOXIN DOMAIN-CONTAINING PROTEIN"/>
    <property type="match status" value="1"/>
</dbReference>
<evidence type="ECO:0000256" key="6">
    <source>
        <dbReference type="ARBA" id="ARBA00047804"/>
    </source>
</evidence>
<evidence type="ECO:0000259" key="7">
    <source>
        <dbReference type="Pfam" id="PF13905"/>
    </source>
</evidence>
<evidence type="ECO:0000256" key="3">
    <source>
        <dbReference type="ARBA" id="ARBA00023002"/>
    </source>
</evidence>
<dbReference type="InterPro" id="IPR012336">
    <property type="entry name" value="Thioredoxin-like_fold"/>
</dbReference>
<keyword evidence="3" id="KW-0560">Oxidoreductase</keyword>
<comment type="catalytic activity">
    <reaction evidence="5">
        <text>[protein]-dithiol + NAD(+) = [protein]-disulfide + NADH + H(+)</text>
        <dbReference type="Rhea" id="RHEA:18749"/>
        <dbReference type="Rhea" id="RHEA-COMP:10593"/>
        <dbReference type="Rhea" id="RHEA-COMP:10594"/>
        <dbReference type="ChEBI" id="CHEBI:15378"/>
        <dbReference type="ChEBI" id="CHEBI:29950"/>
        <dbReference type="ChEBI" id="CHEBI:50058"/>
        <dbReference type="ChEBI" id="CHEBI:57540"/>
        <dbReference type="ChEBI" id="CHEBI:57945"/>
        <dbReference type="EC" id="1.8.1.8"/>
    </reaction>
</comment>
<keyword evidence="4" id="KW-0520">NAD</keyword>
<dbReference type="EMBL" id="CAJOBZ010000019">
    <property type="protein sequence ID" value="CAF4858994.1"/>
    <property type="molecule type" value="Genomic_DNA"/>
</dbReference>
<comment type="caution">
    <text evidence="8">The sequence shown here is derived from an EMBL/GenBank/DDBJ whole genome shotgun (WGS) entry which is preliminary data.</text>
</comment>
<dbReference type="Pfam" id="PF13905">
    <property type="entry name" value="Thioredoxin_8"/>
    <property type="match status" value="1"/>
</dbReference>
<dbReference type="OrthoDB" id="189920at2759"/>
<evidence type="ECO:0000256" key="4">
    <source>
        <dbReference type="ARBA" id="ARBA00023027"/>
    </source>
</evidence>
<dbReference type="Gene3D" id="3.40.30.10">
    <property type="entry name" value="Glutaredoxin"/>
    <property type="match status" value="1"/>
</dbReference>
<dbReference type="EC" id="1.8.1.8" evidence="1"/>
<name>A0A821SMS9_9NEOP</name>